<feature type="domain" description="EGF-like" evidence="31">
    <location>
        <begin position="57"/>
        <end position="98"/>
    </location>
</feature>
<dbReference type="Proteomes" id="UP000054359">
    <property type="component" value="Unassembled WGS sequence"/>
</dbReference>
<dbReference type="Gene3D" id="2.60.120.290">
    <property type="entry name" value="Spermadhesin, CUB domain"/>
    <property type="match status" value="3"/>
</dbReference>
<dbReference type="Pfam" id="PF07645">
    <property type="entry name" value="EGF_CA"/>
    <property type="match status" value="3"/>
</dbReference>
<keyword evidence="4" id="KW-1003">Cell membrane</keyword>
<keyword evidence="6" id="KW-0153">Cholesterol metabolism</keyword>
<evidence type="ECO:0000256" key="28">
    <source>
        <dbReference type="PROSITE-ProRule" id="PRU00059"/>
    </source>
</evidence>
<dbReference type="InterPro" id="IPR018097">
    <property type="entry name" value="EGF_Ca-bd_CS"/>
</dbReference>
<evidence type="ECO:0000256" key="2">
    <source>
        <dbReference type="ARBA" id="ARBA00004202"/>
    </source>
</evidence>
<dbReference type="GO" id="GO:0016324">
    <property type="term" value="C:apical plasma membrane"/>
    <property type="evidence" value="ECO:0007669"/>
    <property type="project" value="UniProtKB-ARBA"/>
</dbReference>
<evidence type="ECO:0000256" key="16">
    <source>
        <dbReference type="ARBA" id="ARBA00023098"/>
    </source>
</evidence>
<evidence type="ECO:0000256" key="19">
    <source>
        <dbReference type="ARBA" id="ARBA00023166"/>
    </source>
</evidence>
<keyword evidence="5 29" id="KW-0245">EGF-like domain</keyword>
<dbReference type="Pfam" id="PF00431">
    <property type="entry name" value="CUB"/>
    <property type="match status" value="3"/>
</dbReference>
<feature type="domain" description="EGF-like" evidence="31">
    <location>
        <begin position="19"/>
        <end position="55"/>
    </location>
</feature>
<comment type="subunit">
    <text evidence="27">Interacts with AMN. Component of the cubam complex composed of one CUBN trimer and one AMN chain. The cubam complex can dimerize. Interacts with LRP2 in a dual-receptor complex in a calcium-dependent manner. Found in a complex with PID1/PCLI1, LRP1 and CUBNI. Interacts with LRP1 and PID1/PCLI1.</text>
</comment>
<dbReference type="InterPro" id="IPR035914">
    <property type="entry name" value="Sperma_CUB_dom_sf"/>
</dbReference>
<dbReference type="PROSITE" id="PS01187">
    <property type="entry name" value="EGF_CA"/>
    <property type="match status" value="1"/>
</dbReference>
<evidence type="ECO:0000256" key="24">
    <source>
        <dbReference type="ARBA" id="ARBA00023765"/>
    </source>
</evidence>
<keyword evidence="18 29" id="KW-1015">Disulfide bond</keyword>
<dbReference type="PROSITE" id="PS01180">
    <property type="entry name" value="CUB"/>
    <property type="match status" value="3"/>
</dbReference>
<evidence type="ECO:0000256" key="3">
    <source>
        <dbReference type="ARBA" id="ARBA00022448"/>
    </source>
</evidence>
<keyword evidence="16" id="KW-0443">Lipid metabolism</keyword>
<dbReference type="PRINTS" id="PR00010">
    <property type="entry name" value="EGFBLOOD"/>
</dbReference>
<evidence type="ECO:0000256" key="17">
    <source>
        <dbReference type="ARBA" id="ARBA00023136"/>
    </source>
</evidence>
<dbReference type="FunFam" id="2.60.120.290:FF:000013">
    <property type="entry name" value="Membrane frizzled-related protein"/>
    <property type="match status" value="1"/>
</dbReference>
<evidence type="ECO:0000256" key="26">
    <source>
        <dbReference type="ARBA" id="ARBA00049611"/>
    </source>
</evidence>
<dbReference type="GO" id="GO:0005768">
    <property type="term" value="C:endosome"/>
    <property type="evidence" value="ECO:0007669"/>
    <property type="project" value="UniProtKB-SubCell"/>
</dbReference>
<evidence type="ECO:0000313" key="32">
    <source>
        <dbReference type="EMBL" id="KFM76020.1"/>
    </source>
</evidence>
<accession>A0A087UF81</accession>
<dbReference type="Gene3D" id="2.10.25.10">
    <property type="entry name" value="Laminin"/>
    <property type="match status" value="7"/>
</dbReference>
<keyword evidence="20" id="KW-0325">Glycoprotein</keyword>
<keyword evidence="7" id="KW-0597">Phosphoprotein</keyword>
<evidence type="ECO:0000256" key="9">
    <source>
        <dbReference type="ARBA" id="ARBA00022685"/>
    </source>
</evidence>
<organism evidence="32 33">
    <name type="scientific">Stegodyphus mimosarum</name>
    <name type="common">African social velvet spider</name>
    <dbReference type="NCBI Taxonomy" id="407821"/>
    <lineage>
        <taxon>Eukaryota</taxon>
        <taxon>Metazoa</taxon>
        <taxon>Ecdysozoa</taxon>
        <taxon>Arthropoda</taxon>
        <taxon>Chelicerata</taxon>
        <taxon>Arachnida</taxon>
        <taxon>Araneae</taxon>
        <taxon>Araneomorphae</taxon>
        <taxon>Entelegynae</taxon>
        <taxon>Eresoidea</taxon>
        <taxon>Eresidae</taxon>
        <taxon>Stegodyphus</taxon>
    </lineage>
</organism>
<evidence type="ECO:0000313" key="33">
    <source>
        <dbReference type="Proteomes" id="UP000054359"/>
    </source>
</evidence>
<evidence type="ECO:0000256" key="10">
    <source>
        <dbReference type="ARBA" id="ARBA00022723"/>
    </source>
</evidence>
<dbReference type="AlphaFoldDB" id="A0A087UF81"/>
<dbReference type="SUPFAM" id="SSF57196">
    <property type="entry name" value="EGF/Laminin"/>
    <property type="match status" value="5"/>
</dbReference>
<evidence type="ECO:0000256" key="5">
    <source>
        <dbReference type="ARBA" id="ARBA00022536"/>
    </source>
</evidence>
<feature type="non-terminal residue" evidence="32">
    <location>
        <position position="676"/>
    </location>
</feature>
<evidence type="ECO:0000256" key="15">
    <source>
        <dbReference type="ARBA" id="ARBA00022927"/>
    </source>
</evidence>
<dbReference type="PROSITE" id="PS50026">
    <property type="entry name" value="EGF_3"/>
    <property type="match status" value="4"/>
</dbReference>
<keyword evidence="11" id="KW-0732">Signal</keyword>
<dbReference type="InterPro" id="IPR049883">
    <property type="entry name" value="NOTCH1_EGF-like"/>
</dbReference>
<dbReference type="CDD" id="cd00054">
    <property type="entry name" value="EGF_CA"/>
    <property type="match status" value="3"/>
</dbReference>
<evidence type="ECO:0000256" key="20">
    <source>
        <dbReference type="ARBA" id="ARBA00023180"/>
    </source>
</evidence>
<dbReference type="PANTHER" id="PTHR47761:SF1">
    <property type="entry name" value="C-TYPE LECTIN-RELATED"/>
    <property type="match status" value="1"/>
</dbReference>
<dbReference type="CDD" id="cd00041">
    <property type="entry name" value="CUB"/>
    <property type="match status" value="3"/>
</dbReference>
<dbReference type="FunFam" id="2.60.120.290:FF:000060">
    <property type="entry name" value="Cubilin homolog"/>
    <property type="match status" value="1"/>
</dbReference>
<reference evidence="32 33" key="1">
    <citation type="submission" date="2013-11" db="EMBL/GenBank/DDBJ databases">
        <title>Genome sequencing of Stegodyphus mimosarum.</title>
        <authorList>
            <person name="Bechsgaard J."/>
        </authorList>
    </citation>
    <scope>NUCLEOTIDE SEQUENCE [LARGE SCALE GENOMIC DNA]</scope>
</reference>
<dbReference type="GO" id="GO:0015031">
    <property type="term" value="P:protein transport"/>
    <property type="evidence" value="ECO:0007669"/>
    <property type="project" value="UniProtKB-KW"/>
</dbReference>
<dbReference type="FunFam" id="2.10.25.10:FF:000123">
    <property type="entry name" value="Crumbs homolog 1 (Drosophila)"/>
    <property type="match status" value="1"/>
</dbReference>
<dbReference type="GO" id="GO:0031419">
    <property type="term" value="F:cobalamin binding"/>
    <property type="evidence" value="ECO:0007669"/>
    <property type="project" value="UniProtKB-KW"/>
</dbReference>
<dbReference type="GO" id="GO:0005509">
    <property type="term" value="F:calcium ion binding"/>
    <property type="evidence" value="ECO:0007669"/>
    <property type="project" value="InterPro"/>
</dbReference>
<keyword evidence="15" id="KW-0653">Protein transport</keyword>
<dbReference type="STRING" id="407821.A0A087UF81"/>
<name>A0A087UF81_STEMI</name>
<evidence type="ECO:0000256" key="29">
    <source>
        <dbReference type="PROSITE-ProRule" id="PRU00076"/>
    </source>
</evidence>
<keyword evidence="33" id="KW-1185">Reference proteome</keyword>
<evidence type="ECO:0000256" key="22">
    <source>
        <dbReference type="ARBA" id="ARBA00023228"/>
    </source>
</evidence>
<dbReference type="FunFam" id="2.10.25.10:FF:000429">
    <property type="entry name" value="Cubilin"/>
    <property type="match status" value="1"/>
</dbReference>
<dbReference type="InterPro" id="IPR053119">
    <property type="entry name" value="Cubilin_domain"/>
</dbReference>
<feature type="disulfide bond" evidence="29">
    <location>
        <begin position="293"/>
        <end position="303"/>
    </location>
</feature>
<protein>
    <recommendedName>
        <fullName evidence="25">Cubilin</fullName>
    </recommendedName>
</protein>
<dbReference type="InterPro" id="IPR000152">
    <property type="entry name" value="EGF-type_Asp/Asn_hydroxyl_site"/>
</dbReference>
<keyword evidence="23" id="KW-0170">Cobalt</keyword>
<keyword evidence="3" id="KW-0813">Transport</keyword>
<evidence type="ECO:0000256" key="14">
    <source>
        <dbReference type="ARBA" id="ARBA00022837"/>
    </source>
</evidence>
<dbReference type="InterPro" id="IPR000859">
    <property type="entry name" value="CUB_dom"/>
</dbReference>
<feature type="disulfide bond" evidence="29">
    <location>
        <begin position="88"/>
        <end position="97"/>
    </location>
</feature>
<evidence type="ECO:0000256" key="1">
    <source>
        <dbReference type="ARBA" id="ARBA00004177"/>
    </source>
</evidence>
<evidence type="ECO:0000256" key="7">
    <source>
        <dbReference type="ARBA" id="ARBA00022553"/>
    </source>
</evidence>
<feature type="domain" description="CUB" evidence="30">
    <location>
        <begin position="485"/>
        <end position="598"/>
    </location>
</feature>
<evidence type="ECO:0000256" key="21">
    <source>
        <dbReference type="ARBA" id="ARBA00023221"/>
    </source>
</evidence>
<dbReference type="FunFam" id="2.60.120.290:FF:000005">
    <property type="entry name" value="Procollagen C-endopeptidase enhancer 1"/>
    <property type="match status" value="1"/>
</dbReference>
<dbReference type="SMART" id="SM00042">
    <property type="entry name" value="CUB"/>
    <property type="match status" value="3"/>
</dbReference>
<dbReference type="InterPro" id="IPR001881">
    <property type="entry name" value="EGF-like_Ca-bd_dom"/>
</dbReference>
<dbReference type="InterPro" id="IPR000742">
    <property type="entry name" value="EGF"/>
</dbReference>
<dbReference type="PROSITE" id="PS00022">
    <property type="entry name" value="EGF_1"/>
    <property type="match status" value="4"/>
</dbReference>
<evidence type="ECO:0000256" key="6">
    <source>
        <dbReference type="ARBA" id="ARBA00022548"/>
    </source>
</evidence>
<evidence type="ECO:0000256" key="18">
    <source>
        <dbReference type="ARBA" id="ARBA00023157"/>
    </source>
</evidence>
<feature type="domain" description="EGF-like" evidence="31">
    <location>
        <begin position="289"/>
        <end position="324"/>
    </location>
</feature>
<dbReference type="GO" id="GO:0005765">
    <property type="term" value="C:lysosomal membrane"/>
    <property type="evidence" value="ECO:0007669"/>
    <property type="project" value="UniProtKB-SubCell"/>
</dbReference>
<feature type="disulfide bond" evidence="29">
    <location>
        <begin position="45"/>
        <end position="54"/>
    </location>
</feature>
<keyword evidence="13" id="KW-0967">Endosome</keyword>
<keyword evidence="8" id="KW-0846">Cobalamin</keyword>
<comment type="function">
    <text evidence="26">Endocytic receptor which plays a role in lipoprotein, vitamin and iron metabolism by facilitating their uptake. Acts together with LRP2 to mediate endocytosis of high-density lipoproteins, GC, hemoglobin, ALB, TF and SCGB1A1. Acts together with AMN to mediate endocytosis of the CBLIF-cobalamin complex. Binds to ALB, MB, Kappa and lambda-light chains, TF, hemoglobin, GC, SCGB1A1, APOA1, high density lipoprotein, and the CBLIF-cobalamin complex. Ligand binding requires calcium. Serves as important transporter in several absorptive epithelia, including intestine, renal proximal tubules and embryonic yolk sac. May play an important role in the development of the peri-implantation embryo through internalization of APOA1 and cholesterol. Binds to LGALS3 at the maternal-fetal interface.</text>
</comment>
<dbReference type="Pfam" id="PF00008">
    <property type="entry name" value="EGF"/>
    <property type="match status" value="2"/>
</dbReference>
<feature type="disulfide bond" evidence="28">
    <location>
        <begin position="485"/>
        <end position="512"/>
    </location>
</feature>
<evidence type="ECO:0000259" key="31">
    <source>
        <dbReference type="PROSITE" id="PS50026"/>
    </source>
</evidence>
<evidence type="ECO:0000256" key="8">
    <source>
        <dbReference type="ARBA" id="ARBA00022628"/>
    </source>
</evidence>
<dbReference type="SMART" id="SM00181">
    <property type="entry name" value="EGF"/>
    <property type="match status" value="8"/>
</dbReference>
<keyword evidence="22" id="KW-0458">Lysosome</keyword>
<comment type="caution">
    <text evidence="29">Lacks conserved residue(s) required for the propagation of feature annotation.</text>
</comment>
<dbReference type="EMBL" id="KK119553">
    <property type="protein sequence ID" value="KFM76020.1"/>
    <property type="molecule type" value="Genomic_DNA"/>
</dbReference>
<keyword evidence="19" id="KW-1207">Sterol metabolism</keyword>
<keyword evidence="10" id="KW-0479">Metal-binding</keyword>
<proteinExistence type="predicted"/>
<evidence type="ECO:0000259" key="30">
    <source>
        <dbReference type="PROSITE" id="PS01180"/>
    </source>
</evidence>
<feature type="disulfide bond" evidence="29">
    <location>
        <begin position="314"/>
        <end position="323"/>
    </location>
</feature>
<evidence type="ECO:0000256" key="27">
    <source>
        <dbReference type="ARBA" id="ARBA00049703"/>
    </source>
</evidence>
<dbReference type="FunFam" id="2.10.25.10:FF:000379">
    <property type="entry name" value="Cubilin"/>
    <property type="match status" value="1"/>
</dbReference>
<keyword evidence="21" id="KW-0753">Steroid metabolism</keyword>
<evidence type="ECO:0000256" key="13">
    <source>
        <dbReference type="ARBA" id="ARBA00022753"/>
    </source>
</evidence>
<evidence type="ECO:0000256" key="11">
    <source>
        <dbReference type="ARBA" id="ARBA00022729"/>
    </source>
</evidence>
<keyword evidence="14" id="KW-0106">Calcium</keyword>
<feature type="disulfide bond" evidence="29">
    <location>
        <begin position="352"/>
        <end position="361"/>
    </location>
</feature>
<dbReference type="PROSITE" id="PS00010">
    <property type="entry name" value="ASX_HYDROXYL"/>
    <property type="match status" value="2"/>
</dbReference>
<gene>
    <name evidence="32" type="ORF">X975_24353</name>
</gene>
<dbReference type="SUPFAM" id="SSF49854">
    <property type="entry name" value="Spermadhesin, CUB domain"/>
    <property type="match status" value="3"/>
</dbReference>
<dbReference type="OrthoDB" id="6407268at2759"/>
<dbReference type="FunFam" id="2.10.25.10:FF:000143">
    <property type="entry name" value="Protein crumbs 1"/>
    <property type="match status" value="1"/>
</dbReference>
<dbReference type="FunFam" id="2.10.25.10:FF:000260">
    <property type="entry name" value="Notch receptor 4"/>
    <property type="match status" value="1"/>
</dbReference>
<keyword evidence="12" id="KW-0677">Repeat</keyword>
<dbReference type="SMART" id="SM00179">
    <property type="entry name" value="EGF_CA"/>
    <property type="match status" value="7"/>
</dbReference>
<sequence length="676" mass="73119">MSKVRTLDDKVNSLTQLLTVNECNSNPCRNGGTCFDTYNGYICKCPSNWEGVTCETDVNECAIYAGTSFGCQNGATCINTHGGYSCQCASNWNGIHCTQKFDDCSTASHQELCGHGTCIDEKRVQPGQPKYRCICDPGWQSSSSSPACTEDIDECSGSQRRCSQNPLVICINLPGTFHCGPCPAGYTGDGYSCADINECESNNGGCSMQPFVQCTNTIGSRLCGPCPAGYAGNGVHCSFVGVCSINRGGCHPLASCIENTAMTGTYRECRCPPGYIGSGEGLQGCVQAAGMSCTDNPCRHGTCEVAGQSFRCICFAGYYGTLCDQEEDPCLSHPCQNGGTCIRRPGNFSCVCSEGYQGPTCANSKSRCGGYLTGNNGTLQFPENGVHYDHMMNCAWIISVDEDKVVNITFDHFDLEEGHNCEFDFLQLNDGPNAGTRVLGRFCAEDLHGQNFASTHNELYLWFQSDSTVAATGFSLNWTATQPVCGGVLPVADYGSVNSPGYPGSYPRNRNCSWTVKVPTGKRIKFLFATLQLEHHENCSYDYLKIYDGARSTDPEIGTYCSTVTPPPLTTSGSTATLIFHSDYSNEGTGFHIAYSSIPGVHGCGGTLTAPQGVITSPNFPDVYENNLNCEWLIRIRPENRILLTFEEFNLEGHANCRFDRLEIYEGSNDAAPLLH</sequence>
<feature type="domain" description="CUB" evidence="30">
    <location>
        <begin position="368"/>
        <end position="481"/>
    </location>
</feature>
<dbReference type="PROSITE" id="PS01186">
    <property type="entry name" value="EGF_2"/>
    <property type="match status" value="2"/>
</dbReference>
<evidence type="ECO:0000256" key="25">
    <source>
        <dbReference type="ARBA" id="ARBA00023878"/>
    </source>
</evidence>
<keyword evidence="17" id="KW-0472">Membrane</keyword>
<evidence type="ECO:0000256" key="12">
    <source>
        <dbReference type="ARBA" id="ARBA00022737"/>
    </source>
</evidence>
<comment type="subcellular location">
    <subcellularLocation>
        <location evidence="2">Cell membrane</location>
        <topology evidence="2">Peripheral membrane protein</topology>
    </subcellularLocation>
    <subcellularLocation>
        <location evidence="1">Endosome</location>
    </subcellularLocation>
    <subcellularLocation>
        <location evidence="24">Lysosome membrane</location>
        <topology evidence="24">Peripheral membrane protein</topology>
    </subcellularLocation>
</comment>
<evidence type="ECO:0000256" key="4">
    <source>
        <dbReference type="ARBA" id="ARBA00022475"/>
    </source>
</evidence>
<feature type="domain" description="EGF-like" evidence="31">
    <location>
        <begin position="326"/>
        <end position="362"/>
    </location>
</feature>
<feature type="domain" description="CUB" evidence="30">
    <location>
        <begin position="604"/>
        <end position="676"/>
    </location>
</feature>
<dbReference type="PANTHER" id="PTHR47761">
    <property type="entry name" value="C-TYPE LECTIN-RELATED"/>
    <property type="match status" value="1"/>
</dbReference>
<keyword evidence="9" id="KW-0165">Cleavage on pair of basic residues</keyword>
<dbReference type="GO" id="GO:0008203">
    <property type="term" value="P:cholesterol metabolic process"/>
    <property type="evidence" value="ECO:0007669"/>
    <property type="project" value="UniProtKB-KW"/>
</dbReference>
<evidence type="ECO:0000256" key="23">
    <source>
        <dbReference type="ARBA" id="ARBA00023285"/>
    </source>
</evidence>
<dbReference type="OMA" id="ACDWFIS"/>